<reference evidence="11 12" key="1">
    <citation type="submission" date="2019-06" db="EMBL/GenBank/DDBJ databases">
        <title>Saccharibacillus brassicae sp. nov., an endophytic bacterium isolated from Chinese cabbage seeds (Brassica pekinensis).</title>
        <authorList>
            <person name="Jiang L."/>
            <person name="Lee J."/>
            <person name="Kim S.W."/>
        </authorList>
    </citation>
    <scope>NUCLEOTIDE SEQUENCE [LARGE SCALE GENOMIC DNA]</scope>
    <source>
        <strain evidence="12">KCTC 43072 / ATSA2</strain>
    </source>
</reference>
<comment type="catalytic activity">
    <reaction evidence="9 10">
        <text>RNA(n) + a ribonucleoside 5'-triphosphate = RNA(n+1) + diphosphate</text>
        <dbReference type="Rhea" id="RHEA:21248"/>
        <dbReference type="Rhea" id="RHEA-COMP:14527"/>
        <dbReference type="Rhea" id="RHEA-COMP:17342"/>
        <dbReference type="ChEBI" id="CHEBI:33019"/>
        <dbReference type="ChEBI" id="CHEBI:61557"/>
        <dbReference type="ChEBI" id="CHEBI:140395"/>
        <dbReference type="EC" id="2.7.7.6"/>
    </reaction>
</comment>
<comment type="subunit">
    <text evidence="10">The RNAP catalytic core consists of 2 alpha, 1 beta, 1 beta' and 1 omega subunit. When a sigma factor is associated with the core the holoenzyme is formed, which can initiate transcription.</text>
</comment>
<evidence type="ECO:0000256" key="9">
    <source>
        <dbReference type="ARBA" id="ARBA00048552"/>
    </source>
</evidence>
<keyword evidence="5 10" id="KW-0808">Transferase</keyword>
<dbReference type="EMBL" id="CP041217">
    <property type="protein sequence ID" value="QDH19734.1"/>
    <property type="molecule type" value="Genomic_DNA"/>
</dbReference>
<accession>A0A4Y6URR0</accession>
<dbReference type="EC" id="2.7.7.6" evidence="2 10"/>
<evidence type="ECO:0000256" key="1">
    <source>
        <dbReference type="ARBA" id="ARBA00006711"/>
    </source>
</evidence>
<evidence type="ECO:0000256" key="6">
    <source>
        <dbReference type="ARBA" id="ARBA00022695"/>
    </source>
</evidence>
<evidence type="ECO:0000256" key="7">
    <source>
        <dbReference type="ARBA" id="ARBA00023163"/>
    </source>
</evidence>
<sequence>MLYPSIDKIMTKVDSKYSLVVAASRRARQLREGSESDMPNPRSHKQVGVALEEIYNDYLKIEARDENEVVEEQKGKRNL</sequence>
<dbReference type="GO" id="GO:0003677">
    <property type="term" value="F:DNA binding"/>
    <property type="evidence" value="ECO:0007669"/>
    <property type="project" value="UniProtKB-UniRule"/>
</dbReference>
<keyword evidence="12" id="KW-1185">Reference proteome</keyword>
<dbReference type="SMART" id="SM01409">
    <property type="entry name" value="RNA_pol_Rpb6"/>
    <property type="match status" value="1"/>
</dbReference>
<dbReference type="OrthoDB" id="9815459at2"/>
<keyword evidence="7 10" id="KW-0804">Transcription</keyword>
<evidence type="ECO:0000313" key="12">
    <source>
        <dbReference type="Proteomes" id="UP000316968"/>
    </source>
</evidence>
<comment type="function">
    <text evidence="10">Promotes RNA polymerase assembly. Latches the N- and C-terminal regions of the beta' subunit thereby facilitating its interaction with the beta and alpha subunits.</text>
</comment>
<dbReference type="GO" id="GO:0006351">
    <property type="term" value="P:DNA-templated transcription"/>
    <property type="evidence" value="ECO:0007669"/>
    <property type="project" value="UniProtKB-UniRule"/>
</dbReference>
<evidence type="ECO:0000313" key="11">
    <source>
        <dbReference type="EMBL" id="QDH19734.1"/>
    </source>
</evidence>
<dbReference type="PANTHER" id="PTHR34476:SF1">
    <property type="entry name" value="DNA-DIRECTED RNA POLYMERASE SUBUNIT OMEGA"/>
    <property type="match status" value="1"/>
</dbReference>
<dbReference type="SUPFAM" id="SSF63562">
    <property type="entry name" value="RPB6/omega subunit-like"/>
    <property type="match status" value="1"/>
</dbReference>
<dbReference type="KEGG" id="saca:FFV09_01960"/>
<dbReference type="HAMAP" id="MF_00366">
    <property type="entry name" value="RNApol_bact_RpoZ"/>
    <property type="match status" value="1"/>
</dbReference>
<evidence type="ECO:0000256" key="5">
    <source>
        <dbReference type="ARBA" id="ARBA00022679"/>
    </source>
</evidence>
<dbReference type="GO" id="GO:0000428">
    <property type="term" value="C:DNA-directed RNA polymerase complex"/>
    <property type="evidence" value="ECO:0007669"/>
    <property type="project" value="UniProtKB-KW"/>
</dbReference>
<evidence type="ECO:0000256" key="10">
    <source>
        <dbReference type="HAMAP-Rule" id="MF_00366"/>
    </source>
</evidence>
<dbReference type="Gene3D" id="3.90.940.10">
    <property type="match status" value="1"/>
</dbReference>
<dbReference type="Proteomes" id="UP000316968">
    <property type="component" value="Chromosome"/>
</dbReference>
<dbReference type="InterPro" id="IPR036161">
    <property type="entry name" value="RPB6/omega-like_sf"/>
</dbReference>
<evidence type="ECO:0000256" key="2">
    <source>
        <dbReference type="ARBA" id="ARBA00012418"/>
    </source>
</evidence>
<dbReference type="PANTHER" id="PTHR34476">
    <property type="entry name" value="DNA-DIRECTED RNA POLYMERASE SUBUNIT OMEGA"/>
    <property type="match status" value="1"/>
</dbReference>
<keyword evidence="6 10" id="KW-0548">Nucleotidyltransferase</keyword>
<organism evidence="11 12">
    <name type="scientific">Saccharibacillus brassicae</name>
    <dbReference type="NCBI Taxonomy" id="2583377"/>
    <lineage>
        <taxon>Bacteria</taxon>
        <taxon>Bacillati</taxon>
        <taxon>Bacillota</taxon>
        <taxon>Bacilli</taxon>
        <taxon>Bacillales</taxon>
        <taxon>Paenibacillaceae</taxon>
        <taxon>Saccharibacillus</taxon>
    </lineage>
</organism>
<name>A0A4Y6URR0_SACBS</name>
<protein>
    <recommendedName>
        <fullName evidence="3 10">DNA-directed RNA polymerase subunit omega</fullName>
        <shortName evidence="10">RNAP omega subunit</shortName>
        <ecNumber evidence="2 10">2.7.7.6</ecNumber>
    </recommendedName>
    <alternativeName>
        <fullName evidence="10">RNA polymerase omega subunit</fullName>
    </alternativeName>
    <alternativeName>
        <fullName evidence="8 10">Transcriptase subunit omega</fullName>
    </alternativeName>
</protein>
<gene>
    <name evidence="10" type="primary">rpoZ</name>
    <name evidence="11" type="ORF">FFV09_01960</name>
</gene>
<evidence type="ECO:0000256" key="3">
    <source>
        <dbReference type="ARBA" id="ARBA00013725"/>
    </source>
</evidence>
<dbReference type="InterPro" id="IPR003716">
    <property type="entry name" value="DNA-dir_RNA_pol_omega"/>
</dbReference>
<comment type="similarity">
    <text evidence="1 10">Belongs to the RNA polymerase subunit omega family.</text>
</comment>
<dbReference type="AlphaFoldDB" id="A0A4Y6URR0"/>
<proteinExistence type="inferred from homology"/>
<evidence type="ECO:0000256" key="4">
    <source>
        <dbReference type="ARBA" id="ARBA00022478"/>
    </source>
</evidence>
<keyword evidence="4 10" id="KW-0240">DNA-directed RNA polymerase</keyword>
<dbReference type="NCBIfam" id="TIGR00690">
    <property type="entry name" value="rpoZ"/>
    <property type="match status" value="1"/>
</dbReference>
<dbReference type="InterPro" id="IPR006110">
    <property type="entry name" value="Pol_omega/Rpo6/RPB6"/>
</dbReference>
<dbReference type="Pfam" id="PF01192">
    <property type="entry name" value="RNA_pol_Rpb6"/>
    <property type="match status" value="1"/>
</dbReference>
<evidence type="ECO:0000256" key="8">
    <source>
        <dbReference type="ARBA" id="ARBA00029924"/>
    </source>
</evidence>
<dbReference type="GO" id="GO:0003899">
    <property type="term" value="F:DNA-directed RNA polymerase activity"/>
    <property type="evidence" value="ECO:0007669"/>
    <property type="project" value="UniProtKB-UniRule"/>
</dbReference>
<dbReference type="RefSeq" id="WP_141446123.1">
    <property type="nucleotide sequence ID" value="NZ_CP041217.1"/>
</dbReference>